<dbReference type="Pfam" id="PF13692">
    <property type="entry name" value="Glyco_trans_1_4"/>
    <property type="match status" value="1"/>
</dbReference>
<dbReference type="InterPro" id="IPR029044">
    <property type="entry name" value="Nucleotide-diphossugar_trans"/>
</dbReference>
<dbReference type="Gene3D" id="3.40.50.2000">
    <property type="entry name" value="Glycogen Phosphorylase B"/>
    <property type="match status" value="1"/>
</dbReference>
<reference evidence="2" key="1">
    <citation type="journal article" date="2014" name="Int. J. Syst. Evol. Microbiol.">
        <title>Complete genome sequence of Corynebacterium casei LMG S-19264T (=DSM 44701T), isolated from a smear-ripened cheese.</title>
        <authorList>
            <consortium name="US DOE Joint Genome Institute (JGI-PGF)"/>
            <person name="Walter F."/>
            <person name="Albersmeier A."/>
            <person name="Kalinowski J."/>
            <person name="Ruckert C."/>
        </authorList>
    </citation>
    <scope>NUCLEOTIDE SEQUENCE</scope>
    <source>
        <strain evidence="2">CGMCC 1.10998</strain>
    </source>
</reference>
<dbReference type="AlphaFoldDB" id="A0A916XMN2"/>
<dbReference type="Proteomes" id="UP000637423">
    <property type="component" value="Unassembled WGS sequence"/>
</dbReference>
<proteinExistence type="predicted"/>
<name>A0A916XMN2_9BURK</name>
<evidence type="ECO:0000259" key="1">
    <source>
        <dbReference type="Pfam" id="PF00535"/>
    </source>
</evidence>
<dbReference type="PANTHER" id="PTHR43179:SF7">
    <property type="entry name" value="RHAMNOSYLTRANSFERASE WBBL"/>
    <property type="match status" value="1"/>
</dbReference>
<sequence length="492" mass="55729">MDHHEGFGNVPPEVISAERALMRESDTLIVTSDWLHNIGKDRNKNVFIVRNACEFTHFNPIPSKKYEDIKGRKIIGYFGAIANWFDCALVEKLANEFPDCLILLIGNDTCGAEKRFSTYKNVKMIGEVSYEKLPFYLHSFDICILPFLVNDLTLATNPVKVYEYLCVGKPIVSVDLPELSSMKDLVRLAESHQHFVTQCRDALKEPAEAPIREQRISFASKQTWEHRAQEFESALKNSTAALVSVVVVTYNNLDLTKLCLASIDQHTTDVRYEIIIVDNASSDGTPEYLREFGKNRPDVKLILNEDNLGFSKANNQGLALSAGEYLVVLNNDTVVTSGWASGLVRHCKKDPTIGLIGPVTNNIGNEAKISIEYESLSEMPQKARDHTLLHLGESFDIPTLAFFCVMITRNAYEKIGGLDEAFGLGFFEDDDYCRRIEQAGFRHICAEDVFVHHNLSASFNKLGEERKQELFLRNKTIYEAKWGQWIPHSYRM</sequence>
<feature type="domain" description="Glycosyltransferase 2-like" evidence="1">
    <location>
        <begin position="244"/>
        <end position="415"/>
    </location>
</feature>
<dbReference type="CDD" id="cd04186">
    <property type="entry name" value="GT_2_like_c"/>
    <property type="match status" value="1"/>
</dbReference>
<dbReference type="Pfam" id="PF00535">
    <property type="entry name" value="Glycos_transf_2"/>
    <property type="match status" value="1"/>
</dbReference>
<reference evidence="2" key="2">
    <citation type="submission" date="2020-09" db="EMBL/GenBank/DDBJ databases">
        <authorList>
            <person name="Sun Q."/>
            <person name="Zhou Y."/>
        </authorList>
    </citation>
    <scope>NUCLEOTIDE SEQUENCE</scope>
    <source>
        <strain evidence="2">CGMCC 1.10998</strain>
    </source>
</reference>
<protein>
    <recommendedName>
        <fullName evidence="1">Glycosyltransferase 2-like domain-containing protein</fullName>
    </recommendedName>
</protein>
<dbReference type="EMBL" id="BMED01000004">
    <property type="protein sequence ID" value="GGC87406.1"/>
    <property type="molecule type" value="Genomic_DNA"/>
</dbReference>
<accession>A0A916XMN2</accession>
<keyword evidence="3" id="KW-1185">Reference proteome</keyword>
<organism evidence="2 3">
    <name type="scientific">Undibacterium terreum</name>
    <dbReference type="NCBI Taxonomy" id="1224302"/>
    <lineage>
        <taxon>Bacteria</taxon>
        <taxon>Pseudomonadati</taxon>
        <taxon>Pseudomonadota</taxon>
        <taxon>Betaproteobacteria</taxon>
        <taxon>Burkholderiales</taxon>
        <taxon>Oxalobacteraceae</taxon>
        <taxon>Undibacterium</taxon>
    </lineage>
</organism>
<evidence type="ECO:0000313" key="2">
    <source>
        <dbReference type="EMBL" id="GGC87406.1"/>
    </source>
</evidence>
<dbReference type="PANTHER" id="PTHR43179">
    <property type="entry name" value="RHAMNOSYLTRANSFERASE WBBL"/>
    <property type="match status" value="1"/>
</dbReference>
<evidence type="ECO:0000313" key="3">
    <source>
        <dbReference type="Proteomes" id="UP000637423"/>
    </source>
</evidence>
<dbReference type="SUPFAM" id="SSF53448">
    <property type="entry name" value="Nucleotide-diphospho-sugar transferases"/>
    <property type="match status" value="1"/>
</dbReference>
<dbReference type="Gene3D" id="3.90.550.10">
    <property type="entry name" value="Spore Coat Polysaccharide Biosynthesis Protein SpsA, Chain A"/>
    <property type="match status" value="1"/>
</dbReference>
<gene>
    <name evidence="2" type="ORF">GCM10011396_38310</name>
</gene>
<dbReference type="InterPro" id="IPR001173">
    <property type="entry name" value="Glyco_trans_2-like"/>
</dbReference>
<comment type="caution">
    <text evidence="2">The sequence shown here is derived from an EMBL/GenBank/DDBJ whole genome shotgun (WGS) entry which is preliminary data.</text>
</comment>
<dbReference type="SUPFAM" id="SSF53756">
    <property type="entry name" value="UDP-Glycosyltransferase/glycogen phosphorylase"/>
    <property type="match status" value="1"/>
</dbReference>